<dbReference type="EMBL" id="MN740597">
    <property type="protein sequence ID" value="QHS78486.1"/>
    <property type="molecule type" value="Genomic_DNA"/>
</dbReference>
<protein>
    <submittedName>
        <fullName evidence="1">Uncharacterized protein</fullName>
    </submittedName>
</protein>
<accession>A0A6C0AFL9</accession>
<dbReference type="AlphaFoldDB" id="A0A6C0AFL9"/>
<name>A0A6C0AFL9_9ZZZZ</name>
<evidence type="ECO:0000313" key="1">
    <source>
        <dbReference type="EMBL" id="QHS78486.1"/>
    </source>
</evidence>
<proteinExistence type="predicted"/>
<organism evidence="1">
    <name type="scientific">viral metagenome</name>
    <dbReference type="NCBI Taxonomy" id="1070528"/>
    <lineage>
        <taxon>unclassified sequences</taxon>
        <taxon>metagenomes</taxon>
        <taxon>organismal metagenomes</taxon>
    </lineage>
</organism>
<reference evidence="1" key="1">
    <citation type="journal article" date="2020" name="Nature">
        <title>Giant virus diversity and host interactions through global metagenomics.</title>
        <authorList>
            <person name="Schulz F."/>
            <person name="Roux S."/>
            <person name="Paez-Espino D."/>
            <person name="Jungbluth S."/>
            <person name="Walsh D.A."/>
            <person name="Denef V.J."/>
            <person name="McMahon K.D."/>
            <person name="Konstantinidis K.T."/>
            <person name="Eloe-Fadrosh E.A."/>
            <person name="Kyrpides N.C."/>
            <person name="Woyke T."/>
        </authorList>
    </citation>
    <scope>NUCLEOTIDE SEQUENCE</scope>
    <source>
        <strain evidence="1">GVMAG-S-1021933-23</strain>
    </source>
</reference>
<sequence length="69" mass="7815">MVKEEHCKKCGAVTQYSTYSSINNKTNVLKISILTEPCTCENFYVGKIKKMTGGDTFMTKEDKNSKIKK</sequence>